<protein>
    <submittedName>
        <fullName evidence="2">T9SS type A sorting domain-containing protein</fullName>
    </submittedName>
</protein>
<accession>A0A8T9Q7Q1</accession>
<sequence>MRNSLLSLGLACTLGLSAAHAQTPTWQWAAQTVNPTPTNESEARAREIVTDAAGNSYVGVGLQPRNGAASVRNFGSTTLSSTATSTSAAVAKLNAAGQWQWATLISVQNANDPTDNPAIFMGDIVVTPAGDIFIEGPVDDKATSIRIGTVTLNLTPNTQEERMFVARLNSSGQCIWITAVNGASSSGMVLNPVNGELVLAGSYSGGSVAFGSTTLPAPAVLDDDALFVARLSQAGQWTSALGVRTVGNGDVTGEDIAIGSQGQVAVSVGVQAGSVTLGSTTINASSIDKMVVAQLSPAGQWQWVAQSSGSSSSLDLADIEYDSNGNVWVMNDDNAGGQIGSLTLPANTIGFVGRISTTGQWNLAGAVTSSNGGRFAGGNNMAVDAQGNPVLIGSAEGQTGTAYAYSFGTRALSFTDRGAFVARFNTNGTWQYAIKGPTATSPNGNPQYTFNSLALDQAGNLLVSGNVFASTIPFGSSTVVGSYRDMFVAKLTNAGATLGVRQAAGTQPLALYPNPVAAGTAATLRLASPATSPQPVTLRNALGQTVRQTSIAAGRQEAAVATDGLAPGVYLLEAGLSRAQVVVQ</sequence>
<evidence type="ECO:0000256" key="1">
    <source>
        <dbReference type="SAM" id="SignalP"/>
    </source>
</evidence>
<dbReference type="EMBL" id="CP095046">
    <property type="protein sequence ID" value="UOQ71810.1"/>
    <property type="molecule type" value="Genomic_DNA"/>
</dbReference>
<feature type="chain" id="PRO_5035822505" evidence="1">
    <location>
        <begin position="22"/>
        <end position="584"/>
    </location>
</feature>
<gene>
    <name evidence="2" type="ORF">MUN79_24940</name>
</gene>
<dbReference type="Proteomes" id="UP000831796">
    <property type="component" value="Chromosome"/>
</dbReference>
<keyword evidence="3" id="KW-1185">Reference proteome</keyword>
<dbReference type="NCBIfam" id="TIGR04183">
    <property type="entry name" value="Por_Secre_tail"/>
    <property type="match status" value="1"/>
</dbReference>
<dbReference type="KEGG" id="hcu:MUN79_24940"/>
<keyword evidence="1" id="KW-0732">Signal</keyword>
<dbReference type="InterPro" id="IPR026444">
    <property type="entry name" value="Secre_tail"/>
</dbReference>
<feature type="signal peptide" evidence="1">
    <location>
        <begin position="1"/>
        <end position="21"/>
    </location>
</feature>
<proteinExistence type="predicted"/>
<dbReference type="AlphaFoldDB" id="A0A8T9Q7Q1"/>
<organism evidence="2 3">
    <name type="scientific">Hymenobacter cellulosilyticus</name>
    <dbReference type="NCBI Taxonomy" id="2932248"/>
    <lineage>
        <taxon>Bacteria</taxon>
        <taxon>Pseudomonadati</taxon>
        <taxon>Bacteroidota</taxon>
        <taxon>Cytophagia</taxon>
        <taxon>Cytophagales</taxon>
        <taxon>Hymenobacteraceae</taxon>
        <taxon>Hymenobacter</taxon>
    </lineage>
</organism>
<evidence type="ECO:0000313" key="3">
    <source>
        <dbReference type="Proteomes" id="UP000831796"/>
    </source>
</evidence>
<reference evidence="2" key="1">
    <citation type="submission" date="2022-04" db="EMBL/GenBank/DDBJ databases">
        <title>Hymenobacter sp. isolated from the air.</title>
        <authorList>
            <person name="Won M."/>
            <person name="Lee C.-M."/>
            <person name="Woen H.-Y."/>
            <person name="Kwon S.-W."/>
        </authorList>
    </citation>
    <scope>NUCLEOTIDE SEQUENCE</scope>
    <source>
        <strain evidence="2">5116S-3</strain>
    </source>
</reference>
<name>A0A8T9Q7Q1_9BACT</name>
<dbReference type="RefSeq" id="WP_244675212.1">
    <property type="nucleotide sequence ID" value="NZ_CP095046.1"/>
</dbReference>
<evidence type="ECO:0000313" key="2">
    <source>
        <dbReference type="EMBL" id="UOQ71810.1"/>
    </source>
</evidence>